<organism evidence="12">
    <name type="scientific">Desulfatirhabdium butyrativorans</name>
    <dbReference type="NCBI Taxonomy" id="340467"/>
    <lineage>
        <taxon>Bacteria</taxon>
        <taxon>Pseudomonadati</taxon>
        <taxon>Thermodesulfobacteriota</taxon>
        <taxon>Desulfobacteria</taxon>
        <taxon>Desulfobacterales</taxon>
        <taxon>Desulfatirhabdiaceae</taxon>
        <taxon>Desulfatirhabdium</taxon>
    </lineage>
</organism>
<dbReference type="InterPro" id="IPR045076">
    <property type="entry name" value="MutS"/>
</dbReference>
<proteinExistence type="inferred from homology"/>
<dbReference type="SUPFAM" id="SSF48334">
    <property type="entry name" value="DNA repair protein MutS, domain III"/>
    <property type="match status" value="1"/>
</dbReference>
<dbReference type="Gene3D" id="3.30.420.110">
    <property type="entry name" value="MutS, connector domain"/>
    <property type="match status" value="1"/>
</dbReference>
<evidence type="ECO:0000256" key="6">
    <source>
        <dbReference type="ARBA" id="ARBA00023125"/>
    </source>
</evidence>
<dbReference type="GO" id="GO:0140664">
    <property type="term" value="F:ATP-dependent DNA damage sensor activity"/>
    <property type="evidence" value="ECO:0007669"/>
    <property type="project" value="InterPro"/>
</dbReference>
<dbReference type="InterPro" id="IPR005748">
    <property type="entry name" value="DNA_mismatch_repair_MutS"/>
</dbReference>
<dbReference type="InterPro" id="IPR036187">
    <property type="entry name" value="DNA_mismatch_repair_MutS_sf"/>
</dbReference>
<dbReference type="NCBIfam" id="TIGR01070">
    <property type="entry name" value="mutS1"/>
    <property type="match status" value="1"/>
</dbReference>
<dbReference type="InterPro" id="IPR016151">
    <property type="entry name" value="DNA_mismatch_repair_MutS_N"/>
</dbReference>
<reference evidence="12" key="1">
    <citation type="journal article" date="2020" name="mSystems">
        <title>Genome- and Community-Level Interaction Insights into Carbon Utilization and Element Cycling Functions of Hydrothermarchaeota in Hydrothermal Sediment.</title>
        <authorList>
            <person name="Zhou Z."/>
            <person name="Liu Y."/>
            <person name="Xu W."/>
            <person name="Pan J."/>
            <person name="Luo Z.H."/>
            <person name="Li M."/>
        </authorList>
    </citation>
    <scope>NUCLEOTIDE SEQUENCE [LARGE SCALE GENOMIC DNA]</scope>
    <source>
        <strain evidence="12">SpSt-477</strain>
    </source>
</reference>
<dbReference type="GO" id="GO:0030983">
    <property type="term" value="F:mismatched DNA binding"/>
    <property type="evidence" value="ECO:0007669"/>
    <property type="project" value="InterPro"/>
</dbReference>
<keyword evidence="6 9" id="KW-0238">DNA-binding</keyword>
<comment type="caution">
    <text evidence="12">The sequence shown here is derived from an EMBL/GenBank/DDBJ whole genome shotgun (WGS) entry which is preliminary data.</text>
</comment>
<dbReference type="Pfam" id="PF05190">
    <property type="entry name" value="MutS_IV"/>
    <property type="match status" value="1"/>
</dbReference>
<dbReference type="Gene3D" id="3.40.50.300">
    <property type="entry name" value="P-loop containing nucleotide triphosphate hydrolases"/>
    <property type="match status" value="1"/>
</dbReference>
<dbReference type="InterPro" id="IPR000432">
    <property type="entry name" value="DNA_mismatch_repair_MutS_C"/>
</dbReference>
<evidence type="ECO:0000313" key="12">
    <source>
        <dbReference type="EMBL" id="HGU32343.1"/>
    </source>
</evidence>
<evidence type="ECO:0000256" key="4">
    <source>
        <dbReference type="ARBA" id="ARBA00022763"/>
    </source>
</evidence>
<dbReference type="PANTHER" id="PTHR11361:SF34">
    <property type="entry name" value="DNA MISMATCH REPAIR PROTEIN MSH1, MITOCHONDRIAL"/>
    <property type="match status" value="1"/>
</dbReference>
<dbReference type="InterPro" id="IPR007861">
    <property type="entry name" value="DNA_mismatch_repair_MutS_clamp"/>
</dbReference>
<dbReference type="FunFam" id="3.40.50.300:FF:000870">
    <property type="entry name" value="MutS protein homolog 4"/>
    <property type="match status" value="1"/>
</dbReference>
<dbReference type="InterPro" id="IPR017261">
    <property type="entry name" value="DNA_mismatch_repair_MutS/MSH"/>
</dbReference>
<evidence type="ECO:0000256" key="8">
    <source>
        <dbReference type="ARBA" id="ARBA00024647"/>
    </source>
</evidence>
<evidence type="ECO:0000256" key="2">
    <source>
        <dbReference type="ARBA" id="ARBA00021982"/>
    </source>
</evidence>
<dbReference type="InterPro" id="IPR027417">
    <property type="entry name" value="P-loop_NTPase"/>
</dbReference>
<dbReference type="InterPro" id="IPR036678">
    <property type="entry name" value="MutS_con_dom_sf"/>
</dbReference>
<feature type="binding site" evidence="9">
    <location>
        <begin position="648"/>
        <end position="655"/>
    </location>
    <ligand>
        <name>ATP</name>
        <dbReference type="ChEBI" id="CHEBI:30616"/>
    </ligand>
</feature>
<dbReference type="Gene3D" id="1.10.1420.10">
    <property type="match status" value="2"/>
</dbReference>
<keyword evidence="7 9" id="KW-0234">DNA repair</keyword>
<dbReference type="NCBIfam" id="NF003810">
    <property type="entry name" value="PRK05399.1"/>
    <property type="match status" value="1"/>
</dbReference>
<dbReference type="HAMAP" id="MF_00096">
    <property type="entry name" value="MutS"/>
    <property type="match status" value="1"/>
</dbReference>
<dbReference type="AlphaFoldDB" id="A0A7C4MMD7"/>
<dbReference type="EMBL" id="DSUH01000131">
    <property type="protein sequence ID" value="HGU32343.1"/>
    <property type="molecule type" value="Genomic_DNA"/>
</dbReference>
<evidence type="ECO:0000256" key="9">
    <source>
        <dbReference type="HAMAP-Rule" id="MF_00096"/>
    </source>
</evidence>
<evidence type="ECO:0000256" key="1">
    <source>
        <dbReference type="ARBA" id="ARBA00006271"/>
    </source>
</evidence>
<sequence>MQWSRRRDSIASPACFPSREAGVSPSELPATPMMKQYLEIKRHYPDAILFYRMGDFYEMFLEDALVASSILDIALTSRNKNDEHPIPMCGVPYRSAQGYVAKLIERGHKVAICEQAEDPALAKGLVKREVVRIVTPGMVVEEGLLDQSAPNYVLAVYPEKSTHGIAFLDISTADFRVTEAEALHAVFEEISRVAPREILLPESIRDAGRWAAFLDGLSGILVSRLPEADFDPIANRQMLCRHLGTVSLEGYGCEHVHAGVAAAGALFRYVESTQKRPLDHITRITAYSLSDELILDDATCRNLELLRNLRDGGKQGTLLDVLDRTVTAMGARLIRHWIRHPLRRVETIDQRIEAVGEALHAPTTRRSVREHLKQIGDLERIASRIALDRCTPRDFLALKTSLFALPELYDLLKTCESPLLQEARNTDSLEPLLALARLIERAVREDAPPTLAEGGVIRRGFDAELDALIDTGSHSKEFLLALEVQERAATGISSLKVRYNKVFGYYIEVPKSQTEAVPAHYVRKQTLVNAERYITDELKQFELRITGAEERRIALETELFHRLRQTVCDHIPEIQTTAAFLAQTDCLFSLAEAADLYGYCKPEIHLQGNIRIEDGRHPVIERFLPPGRFVPNSIELDDTRNQVLIITGPNMAGKSTILRQTALQVILAHMGSYVPAKNASIALTDRIFSRIGALDNIAGGQSTFLVEMQETANILNNATPKSLIILDEIGRGTSTYDGFSIAWATAGYLHDLQGKGVKTLFATHYHEMTELERIKPRVRNFSIAVKERKDEIVFLHKLHKGGTSRSYGIQVARLAGMPESVILHAKSVLRDIEEGKHSFTGSTKPALTIGKPVVQQLSLFEPDTHPVIERLKSIDVMNMTPLEALNCLHELFMIVMKGNSE</sequence>
<dbReference type="SUPFAM" id="SSF53150">
    <property type="entry name" value="DNA repair protein MutS, domain II"/>
    <property type="match status" value="1"/>
</dbReference>
<dbReference type="InterPro" id="IPR007860">
    <property type="entry name" value="DNA_mmatch_repair_MutS_con_dom"/>
</dbReference>
<accession>A0A7C4MMD7</accession>
<dbReference type="PROSITE" id="PS00486">
    <property type="entry name" value="DNA_MISMATCH_REPAIR_2"/>
    <property type="match status" value="1"/>
</dbReference>
<dbReference type="SMART" id="SM00534">
    <property type="entry name" value="MUTSac"/>
    <property type="match status" value="1"/>
</dbReference>
<dbReference type="GO" id="GO:0005829">
    <property type="term" value="C:cytosol"/>
    <property type="evidence" value="ECO:0007669"/>
    <property type="project" value="TreeGrafter"/>
</dbReference>
<dbReference type="Pfam" id="PF05192">
    <property type="entry name" value="MutS_III"/>
    <property type="match status" value="1"/>
</dbReference>
<name>A0A7C4MMD7_9BACT</name>
<keyword evidence="4 9" id="KW-0227">DNA damage</keyword>
<dbReference type="GO" id="GO:0005524">
    <property type="term" value="F:ATP binding"/>
    <property type="evidence" value="ECO:0007669"/>
    <property type="project" value="UniProtKB-UniRule"/>
</dbReference>
<dbReference type="SMART" id="SM00533">
    <property type="entry name" value="MUTSd"/>
    <property type="match status" value="1"/>
</dbReference>
<comment type="function">
    <text evidence="8 9">This protein is involved in the repair of mismatches in DNA. It is possible that it carries out the mismatch recognition step. This protein has a weak ATPase activity.</text>
</comment>
<dbReference type="GO" id="GO:0006298">
    <property type="term" value="P:mismatch repair"/>
    <property type="evidence" value="ECO:0007669"/>
    <property type="project" value="UniProtKB-UniRule"/>
</dbReference>
<dbReference type="Pfam" id="PF01624">
    <property type="entry name" value="MutS_I"/>
    <property type="match status" value="1"/>
</dbReference>
<evidence type="ECO:0000256" key="7">
    <source>
        <dbReference type="ARBA" id="ARBA00023204"/>
    </source>
</evidence>
<evidence type="ECO:0000256" key="5">
    <source>
        <dbReference type="ARBA" id="ARBA00022840"/>
    </source>
</evidence>
<dbReference type="GO" id="GO:0003684">
    <property type="term" value="F:damaged DNA binding"/>
    <property type="evidence" value="ECO:0007669"/>
    <property type="project" value="UniProtKB-UniRule"/>
</dbReference>
<evidence type="ECO:0000256" key="3">
    <source>
        <dbReference type="ARBA" id="ARBA00022741"/>
    </source>
</evidence>
<dbReference type="Pfam" id="PF05188">
    <property type="entry name" value="MutS_II"/>
    <property type="match status" value="1"/>
</dbReference>
<dbReference type="InterPro" id="IPR007695">
    <property type="entry name" value="DNA_mismatch_repair_MutS-lik_N"/>
</dbReference>
<dbReference type="Pfam" id="PF00488">
    <property type="entry name" value="MutS_V"/>
    <property type="match status" value="1"/>
</dbReference>
<keyword evidence="3 9" id="KW-0547">Nucleotide-binding</keyword>
<dbReference type="Gene3D" id="3.40.1170.10">
    <property type="entry name" value="DNA repair protein MutS, domain I"/>
    <property type="match status" value="1"/>
</dbReference>
<gene>
    <name evidence="9 12" type="primary">mutS</name>
    <name evidence="12" type="ORF">ENS29_05750</name>
</gene>
<evidence type="ECO:0000256" key="10">
    <source>
        <dbReference type="RuleBase" id="RU003756"/>
    </source>
</evidence>
<dbReference type="SUPFAM" id="SSF55271">
    <property type="entry name" value="DNA repair protein MutS, domain I"/>
    <property type="match status" value="1"/>
</dbReference>
<dbReference type="FunFam" id="1.10.1420.10:FF:000001">
    <property type="entry name" value="DNA mismatch repair protein MutS"/>
    <property type="match status" value="1"/>
</dbReference>
<protein>
    <recommendedName>
        <fullName evidence="2 9">DNA mismatch repair protein MutS</fullName>
    </recommendedName>
</protein>
<dbReference type="SUPFAM" id="SSF52540">
    <property type="entry name" value="P-loop containing nucleoside triphosphate hydrolases"/>
    <property type="match status" value="1"/>
</dbReference>
<evidence type="ECO:0000259" key="11">
    <source>
        <dbReference type="PROSITE" id="PS00486"/>
    </source>
</evidence>
<dbReference type="PIRSF" id="PIRSF037677">
    <property type="entry name" value="DNA_mis_repair_Msh6"/>
    <property type="match status" value="1"/>
</dbReference>
<dbReference type="CDD" id="cd03284">
    <property type="entry name" value="ABC_MutS1"/>
    <property type="match status" value="1"/>
</dbReference>
<dbReference type="FunFam" id="3.40.1170.10:FF:000001">
    <property type="entry name" value="DNA mismatch repair protein MutS"/>
    <property type="match status" value="1"/>
</dbReference>
<dbReference type="PANTHER" id="PTHR11361">
    <property type="entry name" value="DNA MISMATCH REPAIR PROTEIN MUTS FAMILY MEMBER"/>
    <property type="match status" value="1"/>
</dbReference>
<comment type="similarity">
    <text evidence="1 9 10">Belongs to the DNA mismatch repair MutS family.</text>
</comment>
<dbReference type="InterPro" id="IPR007696">
    <property type="entry name" value="DNA_mismatch_repair_MutS_core"/>
</dbReference>
<keyword evidence="5 9" id="KW-0067">ATP-binding</keyword>
<feature type="domain" description="DNA mismatch repair proteins mutS family" evidence="11">
    <location>
        <begin position="722"/>
        <end position="738"/>
    </location>
</feature>